<feature type="signal peptide" evidence="2">
    <location>
        <begin position="1"/>
        <end position="30"/>
    </location>
</feature>
<protein>
    <recommendedName>
        <fullName evidence="5">Transketolase</fullName>
    </recommendedName>
</protein>
<feature type="chain" id="PRO_5045814444" description="Transketolase" evidence="2">
    <location>
        <begin position="31"/>
        <end position="208"/>
    </location>
</feature>
<dbReference type="EMBL" id="QMEB01000011">
    <property type="protein sequence ID" value="NMG18433.1"/>
    <property type="molecule type" value="Genomic_DNA"/>
</dbReference>
<organism evidence="3 4">
    <name type="scientific">Brasilonema bromeliae SPC951</name>
    <dbReference type="NCBI Taxonomy" id="385972"/>
    <lineage>
        <taxon>Bacteria</taxon>
        <taxon>Bacillati</taxon>
        <taxon>Cyanobacteriota</taxon>
        <taxon>Cyanophyceae</taxon>
        <taxon>Nostocales</taxon>
        <taxon>Scytonemataceae</taxon>
        <taxon>Brasilonema</taxon>
        <taxon>Bromeliae group (in: Brasilonema)</taxon>
    </lineage>
</organism>
<dbReference type="Proteomes" id="UP000718564">
    <property type="component" value="Unassembled WGS sequence"/>
</dbReference>
<evidence type="ECO:0000313" key="4">
    <source>
        <dbReference type="Proteomes" id="UP000718564"/>
    </source>
</evidence>
<proteinExistence type="predicted"/>
<evidence type="ECO:0000313" key="3">
    <source>
        <dbReference type="EMBL" id="NMG18433.1"/>
    </source>
</evidence>
<sequence>MSAAKRSLKKQVLLLFVFVLFLTIASPAIAHKVKTEGVVGATLHVEPNDNPRAGEPAKTWFALTRKGGKVIPLAECNCQLAVYAEPHSASEPPLIEPPLQAVSVERFQGIPGTEITFPRPGAYQLQLSGKPKDGKSFQPFELKFPVTVAVGSATNNNVQESQTVQNVNQSVTEERTQGVPFWAIALSVLLAVGVFFGVLRMVKKREGG</sequence>
<accession>A0ABX1P267</accession>
<keyword evidence="1" id="KW-0472">Membrane</keyword>
<comment type="caution">
    <text evidence="3">The sequence shown here is derived from an EMBL/GenBank/DDBJ whole genome shotgun (WGS) entry which is preliminary data.</text>
</comment>
<keyword evidence="2" id="KW-0732">Signal</keyword>
<gene>
    <name evidence="3" type="ORF">DP116_02805</name>
</gene>
<keyword evidence="4" id="KW-1185">Reference proteome</keyword>
<evidence type="ECO:0008006" key="5">
    <source>
        <dbReference type="Google" id="ProtNLM"/>
    </source>
</evidence>
<keyword evidence="1" id="KW-0812">Transmembrane</keyword>
<evidence type="ECO:0000256" key="2">
    <source>
        <dbReference type="SAM" id="SignalP"/>
    </source>
</evidence>
<name>A0ABX1P267_9CYAN</name>
<feature type="transmembrane region" description="Helical" evidence="1">
    <location>
        <begin position="179"/>
        <end position="199"/>
    </location>
</feature>
<reference evidence="3 4" key="1">
    <citation type="submission" date="2018-06" db="EMBL/GenBank/DDBJ databases">
        <title>Comparative genomics of Brasilonema spp. strains.</title>
        <authorList>
            <person name="Alvarenga D.O."/>
            <person name="Fiore M.F."/>
            <person name="Varani A.M."/>
        </authorList>
    </citation>
    <scope>NUCLEOTIDE SEQUENCE [LARGE SCALE GENOMIC DNA]</scope>
    <source>
        <strain evidence="3 4">SPC951</strain>
    </source>
</reference>
<evidence type="ECO:0000256" key="1">
    <source>
        <dbReference type="SAM" id="Phobius"/>
    </source>
</evidence>
<keyword evidence="1" id="KW-1133">Transmembrane helix</keyword>